<sequence>MLRNYGGSSGRRRFGDTVSVPAFQIDAVGVVSDHLSVRWGALPDASAWSGHWNVQLHWRTGTDCDSVYHLSGQRKPRPPTGHHGLRFGRRRFHRPAAAGNAAPPPAANPRRGRTVRRRLDLRRLLPLRPVEEIPRRLVRKPVARTVGRGARAERRHARQPGVRTDHLDGEDTAGDRPDTAAVDEAAGAPGQHHGHPEDGGRGHAADVLVLRVRGIFRGRK</sequence>
<dbReference type="EMBL" id="HBUE01224150">
    <property type="protein sequence ID" value="CAG6541128.1"/>
    <property type="molecule type" value="Transcribed_RNA"/>
</dbReference>
<evidence type="ECO:0000313" key="2">
    <source>
        <dbReference type="EMBL" id="CAG6593200.1"/>
    </source>
</evidence>
<feature type="compositionally biased region" description="Basic and acidic residues" evidence="1">
    <location>
        <begin position="163"/>
        <end position="178"/>
    </location>
</feature>
<feature type="region of interest" description="Disordered" evidence="1">
    <location>
        <begin position="96"/>
        <end position="117"/>
    </location>
</feature>
<proteinExistence type="predicted"/>
<feature type="compositionally biased region" description="Basic and acidic residues" evidence="1">
    <location>
        <begin position="194"/>
        <end position="204"/>
    </location>
</feature>
<reference evidence="2" key="1">
    <citation type="submission" date="2021-05" db="EMBL/GenBank/DDBJ databases">
        <authorList>
            <person name="Alioto T."/>
            <person name="Alioto T."/>
            <person name="Gomez Garrido J."/>
        </authorList>
    </citation>
    <scope>NUCLEOTIDE SEQUENCE</scope>
</reference>
<dbReference type="EMBL" id="HBUE01330831">
    <property type="protein sequence ID" value="CAG6593200.1"/>
    <property type="molecule type" value="Transcribed_RNA"/>
</dbReference>
<protein>
    <submittedName>
        <fullName evidence="2">(northern house mosquito) hypothetical protein</fullName>
    </submittedName>
</protein>
<name>A0A8D8P9B8_CULPI</name>
<evidence type="ECO:0000256" key="1">
    <source>
        <dbReference type="SAM" id="MobiDB-lite"/>
    </source>
</evidence>
<accession>A0A8D8P9B8</accession>
<dbReference type="AlphaFoldDB" id="A0A8D8P9B8"/>
<organism evidence="2">
    <name type="scientific">Culex pipiens</name>
    <name type="common">House mosquito</name>
    <dbReference type="NCBI Taxonomy" id="7175"/>
    <lineage>
        <taxon>Eukaryota</taxon>
        <taxon>Metazoa</taxon>
        <taxon>Ecdysozoa</taxon>
        <taxon>Arthropoda</taxon>
        <taxon>Hexapoda</taxon>
        <taxon>Insecta</taxon>
        <taxon>Pterygota</taxon>
        <taxon>Neoptera</taxon>
        <taxon>Endopterygota</taxon>
        <taxon>Diptera</taxon>
        <taxon>Nematocera</taxon>
        <taxon>Culicoidea</taxon>
        <taxon>Culicidae</taxon>
        <taxon>Culicinae</taxon>
        <taxon>Culicini</taxon>
        <taxon>Culex</taxon>
        <taxon>Culex</taxon>
    </lineage>
</organism>
<feature type="region of interest" description="Disordered" evidence="1">
    <location>
        <begin position="144"/>
        <end position="204"/>
    </location>
</feature>